<accession>A0A0J8G514</accession>
<proteinExistence type="predicted"/>
<evidence type="ECO:0000313" key="1">
    <source>
        <dbReference type="EMBL" id="KMT22761.1"/>
    </source>
</evidence>
<dbReference type="OrthoDB" id="1957047at2"/>
<evidence type="ECO:0000313" key="2">
    <source>
        <dbReference type="Proteomes" id="UP000036756"/>
    </source>
</evidence>
<dbReference type="AlphaFoldDB" id="A0A0J8G514"/>
<dbReference type="PATRIC" id="fig|1121307.3.peg.212"/>
<dbReference type="RefSeq" id="WP_048569773.1">
    <property type="nucleotide sequence ID" value="NZ_LFVU01000005.1"/>
</dbReference>
<dbReference type="EMBL" id="LFVU01000005">
    <property type="protein sequence ID" value="KMT22761.1"/>
    <property type="molecule type" value="Genomic_DNA"/>
</dbReference>
<sequence>MKVCYDREKDIVSIYFEENVKNEDNTFIKKQENTSTSSNLYDSEKAANLILDTVDIVSNSSIVGFRVFNASKYYDRELLNVADEENLSDAEASLRPSEKVIATVTREGIV</sequence>
<gene>
    <name evidence="1" type="ORF">CLCY_11c00950</name>
</gene>
<reference evidence="1 2" key="1">
    <citation type="submission" date="2015-06" db="EMBL/GenBank/DDBJ databases">
        <title>Draft genome sequence of the purine-degrading Clostridium cylindrosporum HC-1 (DSM 605).</title>
        <authorList>
            <person name="Poehlein A."/>
            <person name="Schiel-Bengelsdorf B."/>
            <person name="Bengelsdorf F."/>
            <person name="Daniel R."/>
            <person name="Duerre P."/>
        </authorList>
    </citation>
    <scope>NUCLEOTIDE SEQUENCE [LARGE SCALE GENOMIC DNA]</scope>
    <source>
        <strain evidence="1 2">DSM 605</strain>
    </source>
</reference>
<organism evidence="1 2">
    <name type="scientific">Clostridium cylindrosporum DSM 605</name>
    <dbReference type="NCBI Taxonomy" id="1121307"/>
    <lineage>
        <taxon>Bacteria</taxon>
        <taxon>Bacillati</taxon>
        <taxon>Bacillota</taxon>
        <taxon>Clostridia</taxon>
        <taxon>Eubacteriales</taxon>
        <taxon>Clostridiaceae</taxon>
        <taxon>Clostridium</taxon>
    </lineage>
</organism>
<keyword evidence="2" id="KW-1185">Reference proteome</keyword>
<evidence type="ECO:0008006" key="3">
    <source>
        <dbReference type="Google" id="ProtNLM"/>
    </source>
</evidence>
<name>A0A0J8G514_CLOCY</name>
<comment type="caution">
    <text evidence="1">The sequence shown here is derived from an EMBL/GenBank/DDBJ whole genome shotgun (WGS) entry which is preliminary data.</text>
</comment>
<dbReference type="STRING" id="1121307.CLCY_11c00950"/>
<dbReference type="Proteomes" id="UP000036756">
    <property type="component" value="Unassembled WGS sequence"/>
</dbReference>
<protein>
    <recommendedName>
        <fullName evidence="3">DUF2283 domain-containing protein</fullName>
    </recommendedName>
</protein>